<evidence type="ECO:0000313" key="2">
    <source>
        <dbReference type="Proteomes" id="UP001596547"/>
    </source>
</evidence>
<proteinExistence type="predicted"/>
<protein>
    <submittedName>
        <fullName evidence="1">Uncharacterized protein</fullName>
    </submittedName>
</protein>
<reference evidence="1 2" key="1">
    <citation type="journal article" date="2019" name="Int. J. Syst. Evol. Microbiol.">
        <title>The Global Catalogue of Microorganisms (GCM) 10K type strain sequencing project: providing services to taxonomists for standard genome sequencing and annotation.</title>
        <authorList>
            <consortium name="The Broad Institute Genomics Platform"/>
            <consortium name="The Broad Institute Genome Sequencing Center for Infectious Disease"/>
            <person name="Wu L."/>
            <person name="Ma J."/>
        </authorList>
    </citation>
    <scope>NUCLEOTIDE SEQUENCE [LARGE SCALE GENOMIC DNA]</scope>
    <source>
        <strain evidence="1 2">PSR21</strain>
    </source>
</reference>
<organism evidence="1 2">
    <name type="scientific">Halomarina halobia</name>
    <dbReference type="NCBI Taxonomy" id="3033386"/>
    <lineage>
        <taxon>Archaea</taxon>
        <taxon>Methanobacteriati</taxon>
        <taxon>Methanobacteriota</taxon>
        <taxon>Stenosarchaea group</taxon>
        <taxon>Halobacteria</taxon>
        <taxon>Halobacteriales</taxon>
        <taxon>Natronomonadaceae</taxon>
        <taxon>Halomarina</taxon>
    </lineage>
</organism>
<dbReference type="Proteomes" id="UP001596547">
    <property type="component" value="Unassembled WGS sequence"/>
</dbReference>
<sequence length="47" mass="5243">MSPIVSVRCPNCTAVVEAEPDDAGAKRRLRGREVGCDCGHRIDLYYY</sequence>
<evidence type="ECO:0000313" key="1">
    <source>
        <dbReference type="EMBL" id="MFC7317097.1"/>
    </source>
</evidence>
<dbReference type="GeneID" id="79316249"/>
<comment type="caution">
    <text evidence="1">The sequence shown here is derived from an EMBL/GenBank/DDBJ whole genome shotgun (WGS) entry which is preliminary data.</text>
</comment>
<dbReference type="RefSeq" id="WP_276303647.1">
    <property type="nucleotide sequence ID" value="NZ_CP119992.1"/>
</dbReference>
<dbReference type="EMBL" id="JBHTBF010000002">
    <property type="protein sequence ID" value="MFC7317097.1"/>
    <property type="molecule type" value="Genomic_DNA"/>
</dbReference>
<accession>A0ABD6AAE1</accession>
<name>A0ABD6AAE1_9EURY</name>
<gene>
    <name evidence="1" type="ORF">ACFQPE_09850</name>
</gene>
<keyword evidence="2" id="KW-1185">Reference proteome</keyword>
<dbReference type="AlphaFoldDB" id="A0ABD6AAE1"/>